<evidence type="ECO:0000256" key="2">
    <source>
        <dbReference type="ARBA" id="ARBA00022692"/>
    </source>
</evidence>
<dbReference type="EMBL" id="CP096208">
    <property type="protein sequence ID" value="UPQ84283.1"/>
    <property type="molecule type" value="Genomic_DNA"/>
</dbReference>
<keyword evidence="4" id="KW-0472">Membrane</keyword>
<keyword evidence="3" id="KW-1133">Transmembrane helix</keyword>
<keyword evidence="2" id="KW-0812">Transmembrane</keyword>
<dbReference type="Pfam" id="PF06803">
    <property type="entry name" value="DUF1232"/>
    <property type="match status" value="1"/>
</dbReference>
<dbReference type="Proteomes" id="UP000831189">
    <property type="component" value="Chromosome"/>
</dbReference>
<sequence>MKAPWTFLKYLPMAQRVLARGRLPMVLLAVARKRSARGGLVKGLREDLGLLQALCVAWWRGEYRAVSRPALLAAIAGLLYFLSPMDAIPDWIPGLGFIDDLAVLGWVMRKWSGELQAFKAWKDSQSRDVQADLNRLPSADEPMADAGQPGRNGRDT</sequence>
<keyword evidence="8" id="KW-1185">Reference proteome</keyword>
<proteinExistence type="predicted"/>
<reference evidence="7 8" key="1">
    <citation type="submission" date="2022-04" db="EMBL/GenBank/DDBJ databases">
        <title>Pseudomonas knackmussii B09-2.</title>
        <authorList>
            <person name="Deng Y."/>
        </authorList>
    </citation>
    <scope>NUCLEOTIDE SEQUENCE [LARGE SCALE GENOMIC DNA]</scope>
    <source>
        <strain evidence="7 8">B09-2</strain>
    </source>
</reference>
<accession>A0ABY4KX68</accession>
<evidence type="ECO:0000259" key="6">
    <source>
        <dbReference type="Pfam" id="PF06803"/>
    </source>
</evidence>
<protein>
    <submittedName>
        <fullName evidence="7">YkvA family protein</fullName>
    </submittedName>
</protein>
<name>A0ABY4KX68_9PSED</name>
<comment type="subcellular location">
    <subcellularLocation>
        <location evidence="1">Endomembrane system</location>
        <topology evidence="1">Multi-pass membrane protein</topology>
    </subcellularLocation>
</comment>
<evidence type="ECO:0000313" key="8">
    <source>
        <dbReference type="Proteomes" id="UP000831189"/>
    </source>
</evidence>
<feature type="domain" description="DUF1232" evidence="6">
    <location>
        <begin position="70"/>
        <end position="106"/>
    </location>
</feature>
<feature type="region of interest" description="Disordered" evidence="5">
    <location>
        <begin position="124"/>
        <end position="156"/>
    </location>
</feature>
<dbReference type="InterPro" id="IPR010652">
    <property type="entry name" value="DUF1232"/>
</dbReference>
<evidence type="ECO:0000313" key="7">
    <source>
        <dbReference type="EMBL" id="UPQ84283.1"/>
    </source>
</evidence>
<gene>
    <name evidence="7" type="ORF">M0M42_07820</name>
</gene>
<organism evidence="7 8">
    <name type="scientific">Pseudomonas knackmussii</name>
    <dbReference type="NCBI Taxonomy" id="65741"/>
    <lineage>
        <taxon>Bacteria</taxon>
        <taxon>Pseudomonadati</taxon>
        <taxon>Pseudomonadota</taxon>
        <taxon>Gammaproteobacteria</taxon>
        <taxon>Pseudomonadales</taxon>
        <taxon>Pseudomonadaceae</taxon>
        <taxon>Pseudomonas</taxon>
    </lineage>
</organism>
<evidence type="ECO:0000256" key="1">
    <source>
        <dbReference type="ARBA" id="ARBA00004127"/>
    </source>
</evidence>
<evidence type="ECO:0000256" key="5">
    <source>
        <dbReference type="SAM" id="MobiDB-lite"/>
    </source>
</evidence>
<evidence type="ECO:0000256" key="4">
    <source>
        <dbReference type="ARBA" id="ARBA00023136"/>
    </source>
</evidence>
<evidence type="ECO:0000256" key="3">
    <source>
        <dbReference type="ARBA" id="ARBA00022989"/>
    </source>
</evidence>